<dbReference type="Gene3D" id="3.40.50.150">
    <property type="entry name" value="Vaccinia Virus protein VP39"/>
    <property type="match status" value="1"/>
</dbReference>
<dbReference type="Gene3D" id="1.10.10.10">
    <property type="entry name" value="Winged helix-like DNA-binding domain superfamily/Winged helix DNA-binding domain"/>
    <property type="match status" value="1"/>
</dbReference>
<evidence type="ECO:0000256" key="2">
    <source>
        <dbReference type="ARBA" id="ARBA00022679"/>
    </source>
</evidence>
<dbReference type="InterPro" id="IPR001077">
    <property type="entry name" value="COMT_C"/>
</dbReference>
<dbReference type="OrthoDB" id="1535081at2759"/>
<evidence type="ECO:0000256" key="3">
    <source>
        <dbReference type="ARBA" id="ARBA00022691"/>
    </source>
</evidence>
<proteinExistence type="predicted"/>
<organism evidence="6 7">
    <name type="scientific">Penicillium steckii</name>
    <dbReference type="NCBI Taxonomy" id="303698"/>
    <lineage>
        <taxon>Eukaryota</taxon>
        <taxon>Fungi</taxon>
        <taxon>Dikarya</taxon>
        <taxon>Ascomycota</taxon>
        <taxon>Pezizomycotina</taxon>
        <taxon>Eurotiomycetes</taxon>
        <taxon>Eurotiomycetidae</taxon>
        <taxon>Eurotiales</taxon>
        <taxon>Aspergillaceae</taxon>
        <taxon>Penicillium</taxon>
    </lineage>
</organism>
<dbReference type="Proteomes" id="UP000191285">
    <property type="component" value="Unassembled WGS sequence"/>
</dbReference>
<feature type="domain" description="O-methyltransferase C-terminal" evidence="5">
    <location>
        <begin position="234"/>
        <end position="374"/>
    </location>
</feature>
<dbReference type="PANTHER" id="PTHR43712:SF1">
    <property type="entry name" value="HYPOTHETICAL O-METHYLTRANSFERASE (EUROFUNG)-RELATED"/>
    <property type="match status" value="1"/>
</dbReference>
<name>A0A1V6SNN7_9EURO</name>
<evidence type="ECO:0000256" key="1">
    <source>
        <dbReference type="ARBA" id="ARBA00022603"/>
    </source>
</evidence>
<keyword evidence="3" id="KW-0949">S-adenosyl-L-methionine</keyword>
<comment type="caution">
    <text evidence="6">The sequence shown here is derived from an EMBL/GenBank/DDBJ whole genome shotgun (WGS) entry which is preliminary data.</text>
</comment>
<evidence type="ECO:0000259" key="5">
    <source>
        <dbReference type="Pfam" id="PF00891"/>
    </source>
</evidence>
<dbReference type="InterPro" id="IPR016461">
    <property type="entry name" value="COMT-like"/>
</dbReference>
<keyword evidence="2" id="KW-0808">Transferase</keyword>
<gene>
    <name evidence="6" type="ORF">PENSTE_c027G09749</name>
</gene>
<reference evidence="7" key="1">
    <citation type="journal article" date="2017" name="Nat. Microbiol.">
        <title>Global analysis of biosynthetic gene clusters reveals vast potential of secondary metabolite production in Penicillium species.</title>
        <authorList>
            <person name="Nielsen J.C."/>
            <person name="Grijseels S."/>
            <person name="Prigent S."/>
            <person name="Ji B."/>
            <person name="Dainat J."/>
            <person name="Nielsen K.F."/>
            <person name="Frisvad J.C."/>
            <person name="Workman M."/>
            <person name="Nielsen J."/>
        </authorList>
    </citation>
    <scope>NUCLEOTIDE SEQUENCE [LARGE SCALE GENOMIC DNA]</scope>
    <source>
        <strain evidence="7">IBT 24891</strain>
    </source>
</reference>
<dbReference type="InterPro" id="IPR036388">
    <property type="entry name" value="WH-like_DNA-bd_sf"/>
</dbReference>
<dbReference type="InterPro" id="IPR029063">
    <property type="entry name" value="SAM-dependent_MTases_sf"/>
</dbReference>
<dbReference type="AlphaFoldDB" id="A0A1V6SNN7"/>
<dbReference type="InterPro" id="IPR036390">
    <property type="entry name" value="WH_DNA-bd_sf"/>
</dbReference>
<evidence type="ECO:0000313" key="7">
    <source>
        <dbReference type="Proteomes" id="UP000191285"/>
    </source>
</evidence>
<protein>
    <recommendedName>
        <fullName evidence="5">O-methyltransferase C-terminal domain-containing protein</fullName>
    </recommendedName>
</protein>
<dbReference type="EMBL" id="MLKD01000027">
    <property type="protein sequence ID" value="OQE15671.1"/>
    <property type="molecule type" value="Genomic_DNA"/>
</dbReference>
<dbReference type="GO" id="GO:0044550">
    <property type="term" value="P:secondary metabolite biosynthetic process"/>
    <property type="evidence" value="ECO:0007669"/>
    <property type="project" value="UniProtKB-ARBA"/>
</dbReference>
<evidence type="ECO:0000256" key="4">
    <source>
        <dbReference type="PIRSR" id="PIRSR005739-1"/>
    </source>
</evidence>
<dbReference type="SUPFAM" id="SSF53335">
    <property type="entry name" value="S-adenosyl-L-methionine-dependent methyltransferases"/>
    <property type="match status" value="1"/>
</dbReference>
<accession>A0A1V6SNN7</accession>
<dbReference type="PROSITE" id="PS51683">
    <property type="entry name" value="SAM_OMT_II"/>
    <property type="match status" value="1"/>
</dbReference>
<dbReference type="PIRSF" id="PIRSF005739">
    <property type="entry name" value="O-mtase"/>
    <property type="match status" value="1"/>
</dbReference>
<sequence>MASNSNSPEETLNALVLKLQDLAVRICNIDDDESRKECLQISRRLTTQLEKPENTAVELAYSSARSVCARIAVDLNLFEYIIEHGPITSAELAQLSCAEELLIVRILRVLSAIFFVEEVDLRTWKANAITKAMSKKGIAAGHIMLSQFPMPAIQAAPAYVSQIGYKCPTDHRDGIAQFAFKTEKSGFEYMYSIPSLKNAFNTFMGHTMGARQYWVDWYPVENRLLNGATTDKPLFVDVGAGRGHDILAFKAKYPHEGRLVWEDLPGLSKVIAGLDTDIEIVEYDFFTEQPIKGARAYFYHHIMHDWSDENCTKILEKVVSAMTPGYSKLLIHDMIVPDKGASRFAAELDITMMAFNAGLERTREQWRALLNKVGLHGVEFWDAVDEDGDGIIEAVKL</sequence>
<dbReference type="PANTHER" id="PTHR43712">
    <property type="entry name" value="PUTATIVE (AFU_ORTHOLOGUE AFUA_4G14580)-RELATED"/>
    <property type="match status" value="1"/>
</dbReference>
<evidence type="ECO:0000313" key="6">
    <source>
        <dbReference type="EMBL" id="OQE15671.1"/>
    </source>
</evidence>
<dbReference type="STRING" id="303698.A0A1V6SNN7"/>
<dbReference type="GO" id="GO:0032259">
    <property type="term" value="P:methylation"/>
    <property type="evidence" value="ECO:0007669"/>
    <property type="project" value="UniProtKB-KW"/>
</dbReference>
<keyword evidence="1" id="KW-0489">Methyltransferase</keyword>
<feature type="active site" description="Proton acceptor" evidence="4">
    <location>
        <position position="304"/>
    </location>
</feature>
<dbReference type="GO" id="GO:0008171">
    <property type="term" value="F:O-methyltransferase activity"/>
    <property type="evidence" value="ECO:0007669"/>
    <property type="project" value="InterPro"/>
</dbReference>
<dbReference type="SUPFAM" id="SSF46785">
    <property type="entry name" value="Winged helix' DNA-binding domain"/>
    <property type="match status" value="1"/>
</dbReference>
<dbReference type="Pfam" id="PF00891">
    <property type="entry name" value="Methyltransf_2"/>
    <property type="match status" value="1"/>
</dbReference>
<keyword evidence="7" id="KW-1185">Reference proteome</keyword>